<evidence type="ECO:0000256" key="1">
    <source>
        <dbReference type="SAM" id="MobiDB-lite"/>
    </source>
</evidence>
<reference evidence="2 3" key="1">
    <citation type="submission" date="2020-03" db="EMBL/GenBank/DDBJ databases">
        <title>Draft Genome Sequence of Cudoniella acicularis.</title>
        <authorList>
            <person name="Buettner E."/>
            <person name="Kellner H."/>
        </authorList>
    </citation>
    <scope>NUCLEOTIDE SEQUENCE [LARGE SCALE GENOMIC DNA]</scope>
    <source>
        <strain evidence="2 3">DSM 108380</strain>
    </source>
</reference>
<feature type="compositionally biased region" description="Low complexity" evidence="1">
    <location>
        <begin position="121"/>
        <end position="130"/>
    </location>
</feature>
<dbReference type="Proteomes" id="UP000566819">
    <property type="component" value="Unassembled WGS sequence"/>
</dbReference>
<keyword evidence="3" id="KW-1185">Reference proteome</keyword>
<feature type="compositionally biased region" description="Polar residues" evidence="1">
    <location>
        <begin position="148"/>
        <end position="162"/>
    </location>
</feature>
<protein>
    <submittedName>
        <fullName evidence="2">Uncharacterized protein</fullName>
    </submittedName>
</protein>
<evidence type="ECO:0000313" key="3">
    <source>
        <dbReference type="Proteomes" id="UP000566819"/>
    </source>
</evidence>
<feature type="region of interest" description="Disordered" evidence="1">
    <location>
        <begin position="215"/>
        <end position="236"/>
    </location>
</feature>
<dbReference type="EMBL" id="JAAMPI010000578">
    <property type="protein sequence ID" value="KAF4630185.1"/>
    <property type="molecule type" value="Genomic_DNA"/>
</dbReference>
<name>A0A8H4RHI9_9HELO</name>
<evidence type="ECO:0000313" key="2">
    <source>
        <dbReference type="EMBL" id="KAF4630185.1"/>
    </source>
</evidence>
<proteinExistence type="predicted"/>
<dbReference type="AlphaFoldDB" id="A0A8H4RHI9"/>
<sequence length="365" mass="40637">MSDIYNRVIYEIEEKAEELGLGEKEVDNARSEVKRNLKKDPLYPQMDRGQRECWFEFHLWMKLVGTDFNFPGDDEPLRKLTGKPWKGKGKEPETTMEFSLRPNNPLPVPSSQDAPAEDTESASAADTASEGKATGTPAKADEKLAPETSAQKDNGQSSSSPALAQEKGSYAERAAAANKIPKIPTQREKTMALREKDRKWLEKEKPIAYKRIMEAAEKEKKAGPPPKSYIGPKERVQIRRRKTQLLRDAIEFNTEDVDKSALPAIDEKLGVSIAYEFIPQHSLLVFASPLETDLRGETDPNFEPVIKKLEHAHEVLRPHEKNPVTAPVGSSTKVEDVALVNKPEDSDSNAQQPQNDGGPDGKASE</sequence>
<organism evidence="2 3">
    <name type="scientific">Cudoniella acicularis</name>
    <dbReference type="NCBI Taxonomy" id="354080"/>
    <lineage>
        <taxon>Eukaryota</taxon>
        <taxon>Fungi</taxon>
        <taxon>Dikarya</taxon>
        <taxon>Ascomycota</taxon>
        <taxon>Pezizomycotina</taxon>
        <taxon>Leotiomycetes</taxon>
        <taxon>Helotiales</taxon>
        <taxon>Tricladiaceae</taxon>
        <taxon>Cudoniella</taxon>
    </lineage>
</organism>
<gene>
    <name evidence="2" type="ORF">G7Y89_g7954</name>
</gene>
<comment type="caution">
    <text evidence="2">The sequence shown here is derived from an EMBL/GenBank/DDBJ whole genome shotgun (WGS) entry which is preliminary data.</text>
</comment>
<feature type="region of interest" description="Disordered" evidence="1">
    <location>
        <begin position="71"/>
        <end position="197"/>
    </location>
</feature>
<feature type="compositionally biased region" description="Basic and acidic residues" evidence="1">
    <location>
        <begin position="185"/>
        <end position="197"/>
    </location>
</feature>
<feature type="region of interest" description="Disordered" evidence="1">
    <location>
        <begin position="316"/>
        <end position="365"/>
    </location>
</feature>
<accession>A0A8H4RHI9</accession>